<comment type="caution">
    <text evidence="1">The sequence shown here is derived from an EMBL/GenBank/DDBJ whole genome shotgun (WGS) entry which is preliminary data.</text>
</comment>
<feature type="non-terminal residue" evidence="1">
    <location>
        <position position="208"/>
    </location>
</feature>
<gene>
    <name evidence="1" type="ORF">BJX67DRAFT_352280</name>
</gene>
<dbReference type="EMBL" id="JBFXLQ010000017">
    <property type="protein sequence ID" value="KAL2867802.1"/>
    <property type="molecule type" value="Genomic_DNA"/>
</dbReference>
<dbReference type="PANTHER" id="PTHR40518:SF1">
    <property type="entry name" value="ACETOACETATE DECARBOXYLASE"/>
    <property type="match status" value="1"/>
</dbReference>
<evidence type="ECO:0000313" key="1">
    <source>
        <dbReference type="EMBL" id="KAL2867802.1"/>
    </source>
</evidence>
<sequence length="208" mass="22706">MIVRYEDSEVGPYDELILIPGRAVNPHTGKAEMRISTIYVSTDASVWNGRRNWNIPKQRAVFDFQPVGTGKSGLALKVYHSPDSPAPLNPKVPFFTVLLKESSLPKLPLPRLAPLAIVQPPLLKSRWPPGVQDAAIGTDDPENGRKNPWLLIKPSFKGTWGLSYPGKLEDGEETLQWHGDGVGFPKVKFWSAGAALEGVIGFGASTVV</sequence>
<proteinExistence type="predicted"/>
<keyword evidence="2" id="KW-1185">Reference proteome</keyword>
<reference evidence="1 2" key="1">
    <citation type="submission" date="2024-07" db="EMBL/GenBank/DDBJ databases">
        <title>Section-level genome sequencing and comparative genomics of Aspergillus sections Usti and Cavernicolus.</title>
        <authorList>
            <consortium name="Lawrence Berkeley National Laboratory"/>
            <person name="Nybo J.L."/>
            <person name="Vesth T.C."/>
            <person name="Theobald S."/>
            <person name="Frisvad J.C."/>
            <person name="Larsen T.O."/>
            <person name="Kjaerboelling I."/>
            <person name="Rothschild-Mancinelli K."/>
            <person name="Lyhne E.K."/>
            <person name="Kogle M.E."/>
            <person name="Barry K."/>
            <person name="Clum A."/>
            <person name="Na H."/>
            <person name="Ledsgaard L."/>
            <person name="Lin J."/>
            <person name="Lipzen A."/>
            <person name="Kuo A."/>
            <person name="Riley R."/>
            <person name="Mondo S."/>
            <person name="Labutti K."/>
            <person name="Haridas S."/>
            <person name="Pangalinan J."/>
            <person name="Salamov A.A."/>
            <person name="Simmons B.A."/>
            <person name="Magnuson J.K."/>
            <person name="Chen J."/>
            <person name="Drula E."/>
            <person name="Henrissat B."/>
            <person name="Wiebenga A."/>
            <person name="Lubbers R.J."/>
            <person name="Gomes A.C."/>
            <person name="Macurrencykelacurrency M.R."/>
            <person name="Stajich J."/>
            <person name="Grigoriev I.V."/>
            <person name="Mortensen U.H."/>
            <person name="De Vries R.P."/>
            <person name="Baker S.E."/>
            <person name="Andersen M.R."/>
        </authorList>
    </citation>
    <scope>NUCLEOTIDE SEQUENCE [LARGE SCALE GENOMIC DNA]</scope>
    <source>
        <strain evidence="1 2">CBS 449.75</strain>
    </source>
</reference>
<dbReference type="GeneID" id="98144074"/>
<dbReference type="SUPFAM" id="SSF160104">
    <property type="entry name" value="Acetoacetate decarboxylase-like"/>
    <property type="match status" value="1"/>
</dbReference>
<dbReference type="Gene3D" id="2.40.400.10">
    <property type="entry name" value="Acetoacetate decarboxylase-like"/>
    <property type="match status" value="1"/>
</dbReference>
<dbReference type="RefSeq" id="XP_070886781.1">
    <property type="nucleotide sequence ID" value="XM_071029002.1"/>
</dbReference>
<protein>
    <submittedName>
        <fullName evidence="1">Uncharacterized protein</fullName>
    </submittedName>
</protein>
<dbReference type="PANTHER" id="PTHR40518">
    <property type="entry name" value="ACETOACETATE DECARBOXYLASE"/>
    <property type="match status" value="1"/>
</dbReference>
<evidence type="ECO:0000313" key="2">
    <source>
        <dbReference type="Proteomes" id="UP001610432"/>
    </source>
</evidence>
<dbReference type="InterPro" id="IPR023375">
    <property type="entry name" value="ADC_dom_sf"/>
</dbReference>
<name>A0ABR4LTC8_9EURO</name>
<dbReference type="Proteomes" id="UP001610432">
    <property type="component" value="Unassembled WGS sequence"/>
</dbReference>
<organism evidence="1 2">
    <name type="scientific">Aspergillus lucknowensis</name>
    <dbReference type="NCBI Taxonomy" id="176173"/>
    <lineage>
        <taxon>Eukaryota</taxon>
        <taxon>Fungi</taxon>
        <taxon>Dikarya</taxon>
        <taxon>Ascomycota</taxon>
        <taxon>Pezizomycotina</taxon>
        <taxon>Eurotiomycetes</taxon>
        <taxon>Eurotiomycetidae</taxon>
        <taxon>Eurotiales</taxon>
        <taxon>Aspergillaceae</taxon>
        <taxon>Aspergillus</taxon>
        <taxon>Aspergillus subgen. Nidulantes</taxon>
    </lineage>
</organism>
<accession>A0ABR4LTC8</accession>